<evidence type="ECO:0000313" key="1">
    <source>
        <dbReference type="EMBL" id="GAI07774.1"/>
    </source>
</evidence>
<dbReference type="AlphaFoldDB" id="X1MN02"/>
<gene>
    <name evidence="1" type="ORF">S06H3_12434</name>
</gene>
<organism evidence="1">
    <name type="scientific">marine sediment metagenome</name>
    <dbReference type="NCBI Taxonomy" id="412755"/>
    <lineage>
        <taxon>unclassified sequences</taxon>
        <taxon>metagenomes</taxon>
        <taxon>ecological metagenomes</taxon>
    </lineage>
</organism>
<name>X1MN02_9ZZZZ</name>
<reference evidence="1" key="1">
    <citation type="journal article" date="2014" name="Front. Microbiol.">
        <title>High frequency of phylogenetically diverse reductive dehalogenase-homologous genes in deep subseafloor sedimentary metagenomes.</title>
        <authorList>
            <person name="Kawai M."/>
            <person name="Futagami T."/>
            <person name="Toyoda A."/>
            <person name="Takaki Y."/>
            <person name="Nishi S."/>
            <person name="Hori S."/>
            <person name="Arai W."/>
            <person name="Tsubouchi T."/>
            <person name="Morono Y."/>
            <person name="Uchiyama I."/>
            <person name="Ito T."/>
            <person name="Fujiyama A."/>
            <person name="Inagaki F."/>
            <person name="Takami H."/>
        </authorList>
    </citation>
    <scope>NUCLEOTIDE SEQUENCE</scope>
    <source>
        <strain evidence="1">Expedition CK06-06</strain>
    </source>
</reference>
<proteinExistence type="predicted"/>
<dbReference type="EMBL" id="BARV01006084">
    <property type="protein sequence ID" value="GAI07774.1"/>
    <property type="molecule type" value="Genomic_DNA"/>
</dbReference>
<comment type="caution">
    <text evidence="1">The sequence shown here is derived from an EMBL/GenBank/DDBJ whole genome shotgun (WGS) entry which is preliminary data.</text>
</comment>
<sequence>MKRKYKMPIRGKVLAKEPLTGENGDPICVIPFGDLPDLPTYFDKASQQQVKESFGYTCLDYNIDEGWCEVELTASEEFHNWLAGILPQLRDIQKEKGWKLDKSKMIEKLEKK</sequence>
<protein>
    <submittedName>
        <fullName evidence="1">Uncharacterized protein</fullName>
    </submittedName>
</protein>
<accession>X1MN02</accession>